<gene>
    <name evidence="2" type="primary">tssE</name>
    <name evidence="2" type="ORF">D6029_08910</name>
</gene>
<dbReference type="RefSeq" id="WP_120064424.1">
    <property type="nucleotide sequence ID" value="NZ_QZWH01000016.1"/>
</dbReference>
<proteinExistence type="predicted"/>
<dbReference type="InterPro" id="IPR017737">
    <property type="entry name" value="TssE1-like"/>
</dbReference>
<dbReference type="OrthoDB" id="119583at2"/>
<evidence type="ECO:0000313" key="2">
    <source>
        <dbReference type="EMBL" id="RJT23735.1"/>
    </source>
</evidence>
<evidence type="ECO:0000313" key="3">
    <source>
        <dbReference type="Proteomes" id="UP000276295"/>
    </source>
</evidence>
<dbReference type="Pfam" id="PF04965">
    <property type="entry name" value="GPW_gp25"/>
    <property type="match status" value="1"/>
</dbReference>
<name>A0A3A5JZ98_9ENTR</name>
<dbReference type="PANTHER" id="PTHR38595:SF2">
    <property type="entry name" value="TYPE VI SECRETION SYSTEM BASEPLATE SUBUNIT TSSE"/>
    <property type="match status" value="1"/>
</dbReference>
<dbReference type="Gene3D" id="3.10.450.40">
    <property type="match status" value="1"/>
</dbReference>
<reference evidence="2 3" key="1">
    <citation type="submission" date="2018-09" db="EMBL/GenBank/DDBJ databases">
        <title>Draft genome sequence of Buttiauxella izardii CCUG 35510T.</title>
        <authorList>
            <person name="Salva-Serra F."/>
            <person name="Marathe N."/>
            <person name="Moore E."/>
            <person name="Stadler-Svensson L."/>
            <person name="Engstrom-Jakobsson H."/>
        </authorList>
    </citation>
    <scope>NUCLEOTIDE SEQUENCE [LARGE SCALE GENOMIC DNA]</scope>
    <source>
        <strain evidence="2 3">CCUG 35510</strain>
    </source>
</reference>
<dbReference type="AlphaFoldDB" id="A0A3A5JZ98"/>
<evidence type="ECO:0000259" key="1">
    <source>
        <dbReference type="Pfam" id="PF04965"/>
    </source>
</evidence>
<sequence length="143" mass="16086">MITPGRKRGASASLFERIESGSVSYSRAMQIENLQLSIKRNLRSILNSRPGSSQSTLNLGVIDLNDATASTADFRRTIEEAIKQCIEDYEPRIKQAEVHAVSSDGYNPMDLSFHIVAHIDFNGLRDVVEFNMQLDNQNHYNLD</sequence>
<organism evidence="2 3">
    <name type="scientific">Buttiauxella izardii</name>
    <dbReference type="NCBI Taxonomy" id="82991"/>
    <lineage>
        <taxon>Bacteria</taxon>
        <taxon>Pseudomonadati</taxon>
        <taxon>Pseudomonadota</taxon>
        <taxon>Gammaproteobacteria</taxon>
        <taxon>Enterobacterales</taxon>
        <taxon>Enterobacteriaceae</taxon>
        <taxon>Buttiauxella</taxon>
    </lineage>
</organism>
<dbReference type="NCBIfam" id="TIGR03357">
    <property type="entry name" value="VI_zyme"/>
    <property type="match status" value="1"/>
</dbReference>
<comment type="caution">
    <text evidence="2">The sequence shown here is derived from an EMBL/GenBank/DDBJ whole genome shotgun (WGS) entry which is preliminary data.</text>
</comment>
<dbReference type="EMBL" id="QZWH01000016">
    <property type="protein sequence ID" value="RJT23735.1"/>
    <property type="molecule type" value="Genomic_DNA"/>
</dbReference>
<keyword evidence="3" id="KW-1185">Reference proteome</keyword>
<protein>
    <submittedName>
        <fullName evidence="2">Type VI secretion system baseplate subunit TssE</fullName>
    </submittedName>
</protein>
<dbReference type="InterPro" id="IPR053176">
    <property type="entry name" value="T6SS_TssE1-like"/>
</dbReference>
<accession>A0A3A5JZ98</accession>
<dbReference type="Proteomes" id="UP000276295">
    <property type="component" value="Unassembled WGS sequence"/>
</dbReference>
<feature type="domain" description="IraD/Gp25-like" evidence="1">
    <location>
        <begin position="34"/>
        <end position="120"/>
    </location>
</feature>
<dbReference type="SUPFAM" id="SSF160719">
    <property type="entry name" value="gpW/gp25-like"/>
    <property type="match status" value="1"/>
</dbReference>
<dbReference type="PANTHER" id="PTHR38595">
    <property type="entry name" value="CYTOPLASMIC PROTEIN-RELATED"/>
    <property type="match status" value="1"/>
</dbReference>
<dbReference type="InterPro" id="IPR007048">
    <property type="entry name" value="IraD/Gp25-like"/>
</dbReference>